<dbReference type="InterPro" id="IPR043129">
    <property type="entry name" value="ATPase_NBD"/>
</dbReference>
<protein>
    <submittedName>
        <fullName evidence="2">UGMP family protein</fullName>
    </submittedName>
</protein>
<organism evidence="2 3">
    <name type="scientific">Candidatus Methanocrinis natronophilus</name>
    <dbReference type="NCBI Taxonomy" id="3033396"/>
    <lineage>
        <taxon>Archaea</taxon>
        <taxon>Methanobacteriati</taxon>
        <taxon>Methanobacteriota</taxon>
        <taxon>Stenosarchaea group</taxon>
        <taxon>Methanomicrobia</taxon>
        <taxon>Methanotrichales</taxon>
        <taxon>Methanotrichaceae</taxon>
        <taxon>Methanocrinis</taxon>
    </lineage>
</organism>
<dbReference type="Pfam" id="PF00814">
    <property type="entry name" value="TsaD"/>
    <property type="match status" value="1"/>
</dbReference>
<dbReference type="Gene3D" id="3.30.420.40">
    <property type="match status" value="1"/>
</dbReference>
<dbReference type="InterPro" id="IPR000905">
    <property type="entry name" value="Gcp-like_dom"/>
</dbReference>
<feature type="domain" description="Gcp-like" evidence="1">
    <location>
        <begin position="36"/>
        <end position="73"/>
    </location>
</feature>
<dbReference type="EMBL" id="JARFPK010000019">
    <property type="protein sequence ID" value="MDF0590769.1"/>
    <property type="molecule type" value="Genomic_DNA"/>
</dbReference>
<gene>
    <name evidence="2" type="ORF">P0O15_06235</name>
</gene>
<dbReference type="Proteomes" id="UP001220010">
    <property type="component" value="Unassembled WGS sequence"/>
</dbReference>
<dbReference type="PANTHER" id="PTHR11735:SF14">
    <property type="entry name" value="TRNA N6-ADENOSINE THREONYLCARBAMOYLTRANSFERASE"/>
    <property type="match status" value="1"/>
</dbReference>
<dbReference type="PANTHER" id="PTHR11735">
    <property type="entry name" value="TRNA N6-ADENOSINE THREONYLCARBAMOYLTRANSFERASE"/>
    <property type="match status" value="1"/>
</dbReference>
<sequence length="81" mass="8608">MGEGSDKGSDRRTVVLGLEGTAWNLSCSLVDEEEVIAEESATYAPAKGGIHPREAAQHHAEHMTPVVKAVLDAVRRDGLAI</sequence>
<dbReference type="SUPFAM" id="SSF53067">
    <property type="entry name" value="Actin-like ATPase domain"/>
    <property type="match status" value="1"/>
</dbReference>
<evidence type="ECO:0000313" key="3">
    <source>
        <dbReference type="Proteomes" id="UP001220010"/>
    </source>
</evidence>
<evidence type="ECO:0000259" key="1">
    <source>
        <dbReference type="Pfam" id="PF00814"/>
    </source>
</evidence>
<reference evidence="2 3" key="1">
    <citation type="submission" date="2023-03" db="EMBL/GenBank/DDBJ databases">
        <title>WGS of Methanotrichaceae archaeon Mx.</title>
        <authorList>
            <person name="Sorokin D.Y."/>
            <person name="Merkel A.Y."/>
        </authorList>
    </citation>
    <scope>NUCLEOTIDE SEQUENCE [LARGE SCALE GENOMIC DNA]</scope>
    <source>
        <strain evidence="2 3">Mx</strain>
    </source>
</reference>
<keyword evidence="3" id="KW-1185">Reference proteome</keyword>
<comment type="caution">
    <text evidence="2">The sequence shown here is derived from an EMBL/GenBank/DDBJ whole genome shotgun (WGS) entry which is preliminary data.</text>
</comment>
<name>A0ABT5X7U2_9EURY</name>
<evidence type="ECO:0000313" key="2">
    <source>
        <dbReference type="EMBL" id="MDF0590769.1"/>
    </source>
</evidence>
<proteinExistence type="predicted"/>
<accession>A0ABT5X7U2</accession>
<feature type="non-terminal residue" evidence="2">
    <location>
        <position position="81"/>
    </location>
</feature>